<keyword evidence="1" id="KW-1133">Transmembrane helix</keyword>
<reference evidence="3" key="1">
    <citation type="journal article" date="2019" name="Int. J. Syst. Evol. Microbiol.">
        <title>The Global Catalogue of Microorganisms (GCM) 10K type strain sequencing project: providing services to taxonomists for standard genome sequencing and annotation.</title>
        <authorList>
            <consortium name="The Broad Institute Genomics Platform"/>
            <consortium name="The Broad Institute Genome Sequencing Center for Infectious Disease"/>
            <person name="Wu L."/>
            <person name="Ma J."/>
        </authorList>
    </citation>
    <scope>NUCLEOTIDE SEQUENCE [LARGE SCALE GENOMIC DNA]</scope>
    <source>
        <strain evidence="3">CCUG 63287</strain>
    </source>
</reference>
<protein>
    <submittedName>
        <fullName evidence="2">Uncharacterized protein</fullName>
    </submittedName>
</protein>
<comment type="caution">
    <text evidence="2">The sequence shown here is derived from an EMBL/GenBank/DDBJ whole genome shotgun (WGS) entry which is preliminary data.</text>
</comment>
<feature type="transmembrane region" description="Helical" evidence="1">
    <location>
        <begin position="16"/>
        <end position="35"/>
    </location>
</feature>
<dbReference type="RefSeq" id="WP_373306155.1">
    <property type="nucleotide sequence ID" value="NZ_BOVQ01000001.1"/>
</dbReference>
<gene>
    <name evidence="2" type="ORF">ACFO26_07605</name>
</gene>
<proteinExistence type="predicted"/>
<dbReference type="EMBL" id="JBHSGD010000005">
    <property type="protein sequence ID" value="MFC4652773.1"/>
    <property type="molecule type" value="Genomic_DNA"/>
</dbReference>
<evidence type="ECO:0000313" key="2">
    <source>
        <dbReference type="EMBL" id="MFC4652773.1"/>
    </source>
</evidence>
<keyword evidence="1" id="KW-0812">Transmembrane</keyword>
<evidence type="ECO:0000313" key="3">
    <source>
        <dbReference type="Proteomes" id="UP001595987"/>
    </source>
</evidence>
<name>A0ABV9JE29_9LACT</name>
<keyword evidence="3" id="KW-1185">Reference proteome</keyword>
<evidence type="ECO:0000256" key="1">
    <source>
        <dbReference type="SAM" id="Phobius"/>
    </source>
</evidence>
<dbReference type="Proteomes" id="UP001595987">
    <property type="component" value="Unassembled WGS sequence"/>
</dbReference>
<organism evidence="2 3">
    <name type="scientific">Lactococcus nasutitermitis</name>
    <dbReference type="NCBI Taxonomy" id="1652957"/>
    <lineage>
        <taxon>Bacteria</taxon>
        <taxon>Bacillati</taxon>
        <taxon>Bacillota</taxon>
        <taxon>Bacilli</taxon>
        <taxon>Lactobacillales</taxon>
        <taxon>Streptococcaceae</taxon>
        <taxon>Lactococcus</taxon>
    </lineage>
</organism>
<sequence>MIFFASFIPQFITKNVNVLMQLIILGAIYLVIGLINDFVYSTLAHYLGRLLGKKVSKFVILFGGIFLIFSGIVVIK</sequence>
<keyword evidence="1" id="KW-0472">Membrane</keyword>
<accession>A0ABV9JE29</accession>
<feature type="transmembrane region" description="Helical" evidence="1">
    <location>
        <begin position="55"/>
        <end position="75"/>
    </location>
</feature>